<dbReference type="SUPFAM" id="SSF55874">
    <property type="entry name" value="ATPase domain of HSP90 chaperone/DNA topoisomerase II/histidine kinase"/>
    <property type="match status" value="1"/>
</dbReference>
<evidence type="ECO:0000256" key="13">
    <source>
        <dbReference type="ARBA" id="ARBA00023014"/>
    </source>
</evidence>
<dbReference type="InterPro" id="IPR036890">
    <property type="entry name" value="HATPase_C_sf"/>
</dbReference>
<dbReference type="Gene3D" id="1.20.5.1930">
    <property type="match status" value="1"/>
</dbReference>
<dbReference type="PANTHER" id="PTHR24421:SF62">
    <property type="entry name" value="SENSORY TRANSDUCTION HISTIDINE KINASE"/>
    <property type="match status" value="1"/>
</dbReference>
<evidence type="ECO:0000256" key="7">
    <source>
        <dbReference type="ARBA" id="ARBA00022490"/>
    </source>
</evidence>
<comment type="catalytic activity">
    <reaction evidence="1">
        <text>ATP + protein L-histidine = ADP + protein N-phospho-L-histidine.</text>
        <dbReference type="EC" id="2.7.13.3"/>
    </reaction>
</comment>
<evidence type="ECO:0000256" key="11">
    <source>
        <dbReference type="ARBA" id="ARBA00023004"/>
    </source>
</evidence>
<dbReference type="GO" id="GO:0046872">
    <property type="term" value="F:metal ion binding"/>
    <property type="evidence" value="ECO:0007669"/>
    <property type="project" value="UniProtKB-KW"/>
</dbReference>
<evidence type="ECO:0000256" key="16">
    <source>
        <dbReference type="SAM" id="Phobius"/>
    </source>
</evidence>
<keyword evidence="11" id="KW-0408">Iron</keyword>
<keyword evidence="13" id="KW-0411">Iron-sulfur</keyword>
<protein>
    <recommendedName>
        <fullName evidence="5">Oxygen sensor histidine kinase NreB</fullName>
        <ecNumber evidence="4">2.7.13.3</ecNumber>
    </recommendedName>
    <alternativeName>
        <fullName evidence="15">Nitrogen regulation protein B</fullName>
    </alternativeName>
</protein>
<reference evidence="18 19" key="1">
    <citation type="submission" date="2017-06" db="EMBL/GenBank/DDBJ databases">
        <authorList>
            <person name="Kim H.J."/>
            <person name="Triplett B.A."/>
        </authorList>
    </citation>
    <scope>NUCLEOTIDE SEQUENCE [LARGE SCALE GENOMIC DNA]</scope>
    <source>
        <strain evidence="18 19">CGMCC 4.2132</strain>
    </source>
</reference>
<dbReference type="PANTHER" id="PTHR24421">
    <property type="entry name" value="NITRATE/NITRITE SENSOR PROTEIN NARX-RELATED"/>
    <property type="match status" value="1"/>
</dbReference>
<dbReference type="Pfam" id="PF07730">
    <property type="entry name" value="HisKA_3"/>
    <property type="match status" value="1"/>
</dbReference>
<dbReference type="InterPro" id="IPR003594">
    <property type="entry name" value="HATPase_dom"/>
</dbReference>
<dbReference type="InterPro" id="IPR011712">
    <property type="entry name" value="Sig_transdc_His_kin_sub3_dim/P"/>
</dbReference>
<evidence type="ECO:0000256" key="3">
    <source>
        <dbReference type="ARBA" id="ARBA00004496"/>
    </source>
</evidence>
<evidence type="ECO:0000256" key="9">
    <source>
        <dbReference type="ARBA" id="ARBA00022723"/>
    </source>
</evidence>
<keyword evidence="19" id="KW-1185">Reference proteome</keyword>
<dbReference type="PIRSF" id="PIRSF037434">
    <property type="entry name" value="STHK_ChrS"/>
    <property type="match status" value="1"/>
</dbReference>
<evidence type="ECO:0000256" key="2">
    <source>
        <dbReference type="ARBA" id="ARBA00001966"/>
    </source>
</evidence>
<dbReference type="InterPro" id="IPR004358">
    <property type="entry name" value="Sig_transdc_His_kin-like_C"/>
</dbReference>
<organism evidence="18 19">
    <name type="scientific">Streptosporangium subroseum</name>
    <dbReference type="NCBI Taxonomy" id="106412"/>
    <lineage>
        <taxon>Bacteria</taxon>
        <taxon>Bacillati</taxon>
        <taxon>Actinomycetota</taxon>
        <taxon>Actinomycetes</taxon>
        <taxon>Streptosporangiales</taxon>
        <taxon>Streptosporangiaceae</taxon>
        <taxon>Streptosporangium</taxon>
    </lineage>
</organism>
<sequence length="403" mass="42474">MPDDVPLAGTEGRLSRTPDEWLRWQPVWDAYFVLVSAAGLGGVLLTGGVDPVRRAGAAGLLVLLVAAHLLLGRRLIRFDRGTRRALLYQLGVVLVFAAAVGLVTSSAFMLFALCAPAFMTVGPVAGGLIVLVLNLVWLGVAAAGETFLGSGSLLGVAGVTGAALSIVLGVWVSQIIRQSTGRASLIRELEATRAELGRLSYEAGRAAEREQFADAIHDTLAQGLSSTIMLLQATGSALATDSERARRYLELAETTTRDNLADARALITTRPLPEATSASLADALRREVDRLRDVHGVNASLRVDGAPDPADTALNVDLLRLAQEALNNVRKHADAGRVEVVLSVDADCVRLEVRDDGRGFATDATPPGHGLPLMRRRLSQAGGVLQVDSAPGKGTSVLIRVPT</sequence>
<evidence type="ECO:0000256" key="14">
    <source>
        <dbReference type="ARBA" id="ARBA00024827"/>
    </source>
</evidence>
<evidence type="ECO:0000256" key="10">
    <source>
        <dbReference type="ARBA" id="ARBA00022777"/>
    </source>
</evidence>
<evidence type="ECO:0000256" key="4">
    <source>
        <dbReference type="ARBA" id="ARBA00012438"/>
    </source>
</evidence>
<keyword evidence="12" id="KW-0902">Two-component regulatory system</keyword>
<dbReference type="InterPro" id="IPR017205">
    <property type="entry name" value="Sig_transdc_His_kinase_ChrS"/>
</dbReference>
<dbReference type="InterPro" id="IPR050482">
    <property type="entry name" value="Sensor_HK_TwoCompSys"/>
</dbReference>
<comment type="subcellular location">
    <subcellularLocation>
        <location evidence="3">Cytoplasm</location>
    </subcellularLocation>
</comment>
<dbReference type="GO" id="GO:0046983">
    <property type="term" value="F:protein dimerization activity"/>
    <property type="evidence" value="ECO:0007669"/>
    <property type="project" value="InterPro"/>
</dbReference>
<keyword evidence="10 18" id="KW-0418">Kinase</keyword>
<keyword evidence="16" id="KW-0472">Membrane</keyword>
<evidence type="ECO:0000256" key="12">
    <source>
        <dbReference type="ARBA" id="ARBA00023012"/>
    </source>
</evidence>
<keyword evidence="6" id="KW-0004">4Fe-4S</keyword>
<dbReference type="GO" id="GO:0016020">
    <property type="term" value="C:membrane"/>
    <property type="evidence" value="ECO:0007669"/>
    <property type="project" value="InterPro"/>
</dbReference>
<dbReference type="GO" id="GO:0000155">
    <property type="term" value="F:phosphorelay sensor kinase activity"/>
    <property type="evidence" value="ECO:0007669"/>
    <property type="project" value="InterPro"/>
</dbReference>
<accession>A0A239MRI2</accession>
<dbReference type="CDD" id="cd16917">
    <property type="entry name" value="HATPase_UhpB-NarQ-NarX-like"/>
    <property type="match status" value="1"/>
</dbReference>
<dbReference type="PRINTS" id="PR00344">
    <property type="entry name" value="BCTRLSENSOR"/>
</dbReference>
<name>A0A239MRI2_9ACTN</name>
<comment type="function">
    <text evidence="14">Member of the two-component regulatory system NreB/NreC involved in the control of dissimilatory nitrate/nitrite reduction in response to oxygen. NreB functions as a direct oxygen sensor histidine kinase which is autophosphorylated, in the absence of oxygen, probably at the conserved histidine residue, and transfers its phosphate group probably to a conserved aspartate residue of NreC. NreB/NreC activates the expression of the nitrate (narGHJI) and nitrite (nir) reductase operons, as well as the putative nitrate transporter gene narT.</text>
</comment>
<evidence type="ECO:0000256" key="15">
    <source>
        <dbReference type="ARBA" id="ARBA00030800"/>
    </source>
</evidence>
<evidence type="ECO:0000259" key="17">
    <source>
        <dbReference type="PROSITE" id="PS50109"/>
    </source>
</evidence>
<evidence type="ECO:0000256" key="8">
    <source>
        <dbReference type="ARBA" id="ARBA00022679"/>
    </source>
</evidence>
<feature type="transmembrane region" description="Helical" evidence="16">
    <location>
        <begin position="55"/>
        <end position="73"/>
    </location>
</feature>
<feature type="transmembrane region" description="Helical" evidence="16">
    <location>
        <begin position="85"/>
        <end position="111"/>
    </location>
</feature>
<comment type="cofactor">
    <cofactor evidence="2">
        <name>[4Fe-4S] cluster</name>
        <dbReference type="ChEBI" id="CHEBI:49883"/>
    </cofactor>
</comment>
<feature type="domain" description="Histidine kinase" evidence="17">
    <location>
        <begin position="219"/>
        <end position="403"/>
    </location>
</feature>
<dbReference type="Proteomes" id="UP000198282">
    <property type="component" value="Unassembled WGS sequence"/>
</dbReference>
<dbReference type="EMBL" id="FZOD01000045">
    <property type="protein sequence ID" value="SNT45437.1"/>
    <property type="molecule type" value="Genomic_DNA"/>
</dbReference>
<keyword evidence="16" id="KW-0812">Transmembrane</keyword>
<keyword evidence="16" id="KW-1133">Transmembrane helix</keyword>
<dbReference type="SMART" id="SM00387">
    <property type="entry name" value="HATPase_c"/>
    <property type="match status" value="1"/>
</dbReference>
<evidence type="ECO:0000256" key="6">
    <source>
        <dbReference type="ARBA" id="ARBA00022485"/>
    </source>
</evidence>
<evidence type="ECO:0000256" key="5">
    <source>
        <dbReference type="ARBA" id="ARBA00017322"/>
    </source>
</evidence>
<dbReference type="AlphaFoldDB" id="A0A239MRI2"/>
<dbReference type="OrthoDB" id="227596at2"/>
<dbReference type="PROSITE" id="PS50109">
    <property type="entry name" value="HIS_KIN"/>
    <property type="match status" value="1"/>
</dbReference>
<dbReference type="Pfam" id="PF02518">
    <property type="entry name" value="HATPase_c"/>
    <property type="match status" value="1"/>
</dbReference>
<dbReference type="Gene3D" id="3.30.565.10">
    <property type="entry name" value="Histidine kinase-like ATPase, C-terminal domain"/>
    <property type="match status" value="1"/>
</dbReference>
<dbReference type="InterPro" id="IPR005467">
    <property type="entry name" value="His_kinase_dom"/>
</dbReference>
<feature type="transmembrane region" description="Helical" evidence="16">
    <location>
        <begin position="117"/>
        <end position="140"/>
    </location>
</feature>
<feature type="transmembrane region" description="Helical" evidence="16">
    <location>
        <begin position="30"/>
        <end position="49"/>
    </location>
</feature>
<keyword evidence="7" id="KW-0963">Cytoplasm</keyword>
<dbReference type="EC" id="2.7.13.3" evidence="4"/>
<proteinExistence type="predicted"/>
<feature type="transmembrane region" description="Helical" evidence="16">
    <location>
        <begin position="152"/>
        <end position="172"/>
    </location>
</feature>
<dbReference type="GO" id="GO:0005737">
    <property type="term" value="C:cytoplasm"/>
    <property type="evidence" value="ECO:0007669"/>
    <property type="project" value="UniProtKB-SubCell"/>
</dbReference>
<evidence type="ECO:0000313" key="19">
    <source>
        <dbReference type="Proteomes" id="UP000198282"/>
    </source>
</evidence>
<gene>
    <name evidence="18" type="ORF">SAMN05216276_10456</name>
</gene>
<keyword evidence="8" id="KW-0808">Transferase</keyword>
<dbReference type="GO" id="GO:0051539">
    <property type="term" value="F:4 iron, 4 sulfur cluster binding"/>
    <property type="evidence" value="ECO:0007669"/>
    <property type="project" value="UniProtKB-KW"/>
</dbReference>
<evidence type="ECO:0000256" key="1">
    <source>
        <dbReference type="ARBA" id="ARBA00000085"/>
    </source>
</evidence>
<evidence type="ECO:0000313" key="18">
    <source>
        <dbReference type="EMBL" id="SNT45437.1"/>
    </source>
</evidence>
<keyword evidence="9" id="KW-0479">Metal-binding</keyword>